<sequence length="196" mass="22086">MASPVAENIPDRLMNDVWEVMHLVATMDLTSSTSRSRNDFQFECDGDEDLDSERKKMAETLVKMGDSMAERYNKQSDEDILVQEISDYLGKKADEINSLLGPGFTKFDPRNVIYKTPVWGSIYGAFKSKLEQFLGFDDISDQTQIALVSSVTKGVAKSFQESSSQSVNLVTTLSTYYITEKYGQKLKDFRSLAPLQ</sequence>
<evidence type="ECO:0000313" key="1">
    <source>
        <dbReference type="EMBL" id="CAL1539703.1"/>
    </source>
</evidence>
<comment type="caution">
    <text evidence="1">The sequence shown here is derived from an EMBL/GenBank/DDBJ whole genome shotgun (WGS) entry which is preliminary data.</text>
</comment>
<protein>
    <submittedName>
        <fullName evidence="1">Uncharacterized protein</fullName>
    </submittedName>
</protein>
<dbReference type="Proteomes" id="UP001497497">
    <property type="component" value="Unassembled WGS sequence"/>
</dbReference>
<keyword evidence="2" id="KW-1185">Reference proteome</keyword>
<name>A0AAV2HZG5_LYMST</name>
<reference evidence="1 2" key="1">
    <citation type="submission" date="2024-04" db="EMBL/GenBank/DDBJ databases">
        <authorList>
            <consortium name="Genoscope - CEA"/>
            <person name="William W."/>
        </authorList>
    </citation>
    <scope>NUCLEOTIDE SEQUENCE [LARGE SCALE GENOMIC DNA]</scope>
</reference>
<accession>A0AAV2HZG5</accession>
<gene>
    <name evidence="1" type="ORF">GSLYS_00013436001</name>
</gene>
<dbReference type="EMBL" id="CAXITT010000351">
    <property type="protein sequence ID" value="CAL1539703.1"/>
    <property type="molecule type" value="Genomic_DNA"/>
</dbReference>
<organism evidence="1 2">
    <name type="scientific">Lymnaea stagnalis</name>
    <name type="common">Great pond snail</name>
    <name type="synonym">Helix stagnalis</name>
    <dbReference type="NCBI Taxonomy" id="6523"/>
    <lineage>
        <taxon>Eukaryota</taxon>
        <taxon>Metazoa</taxon>
        <taxon>Spiralia</taxon>
        <taxon>Lophotrochozoa</taxon>
        <taxon>Mollusca</taxon>
        <taxon>Gastropoda</taxon>
        <taxon>Heterobranchia</taxon>
        <taxon>Euthyneura</taxon>
        <taxon>Panpulmonata</taxon>
        <taxon>Hygrophila</taxon>
        <taxon>Lymnaeoidea</taxon>
        <taxon>Lymnaeidae</taxon>
        <taxon>Lymnaea</taxon>
    </lineage>
</organism>
<proteinExistence type="predicted"/>
<dbReference type="AlphaFoldDB" id="A0AAV2HZG5"/>
<evidence type="ECO:0000313" key="2">
    <source>
        <dbReference type="Proteomes" id="UP001497497"/>
    </source>
</evidence>